<keyword evidence="2" id="KW-1133">Transmembrane helix</keyword>
<evidence type="ECO:0000256" key="2">
    <source>
        <dbReference type="SAM" id="Phobius"/>
    </source>
</evidence>
<proteinExistence type="predicted"/>
<protein>
    <submittedName>
        <fullName evidence="3">AsmA-like C-terminal region-containing protein</fullName>
    </submittedName>
</protein>
<dbReference type="RefSeq" id="WP_345339431.1">
    <property type="nucleotide sequence ID" value="NZ_BAABLI010000009.1"/>
</dbReference>
<keyword evidence="4" id="KW-1185">Reference proteome</keyword>
<keyword evidence="2" id="KW-0472">Membrane</keyword>
<accession>A0ABW4XMA2</accession>
<dbReference type="InterPro" id="IPR052894">
    <property type="entry name" value="AsmA-related"/>
</dbReference>
<feature type="transmembrane region" description="Helical" evidence="2">
    <location>
        <begin position="12"/>
        <end position="29"/>
    </location>
</feature>
<reference evidence="4" key="1">
    <citation type="journal article" date="2019" name="Int. J. Syst. Evol. Microbiol.">
        <title>The Global Catalogue of Microorganisms (GCM) 10K type strain sequencing project: providing services to taxonomists for standard genome sequencing and annotation.</title>
        <authorList>
            <consortium name="The Broad Institute Genomics Platform"/>
            <consortium name="The Broad Institute Genome Sequencing Center for Infectious Disease"/>
            <person name="Wu L."/>
            <person name="Ma J."/>
        </authorList>
    </citation>
    <scope>NUCLEOTIDE SEQUENCE [LARGE SCALE GENOMIC DNA]</scope>
    <source>
        <strain evidence="4">CGMCC 1.10992</strain>
    </source>
</reference>
<evidence type="ECO:0000313" key="3">
    <source>
        <dbReference type="EMBL" id="MFD2096735.1"/>
    </source>
</evidence>
<evidence type="ECO:0000256" key="1">
    <source>
        <dbReference type="SAM" id="MobiDB-lite"/>
    </source>
</evidence>
<organism evidence="3 4">
    <name type="scientific">Corallincola platygyrae</name>
    <dbReference type="NCBI Taxonomy" id="1193278"/>
    <lineage>
        <taxon>Bacteria</taxon>
        <taxon>Pseudomonadati</taxon>
        <taxon>Pseudomonadota</taxon>
        <taxon>Gammaproteobacteria</taxon>
        <taxon>Alteromonadales</taxon>
        <taxon>Psychromonadaceae</taxon>
        <taxon>Corallincola</taxon>
    </lineage>
</organism>
<keyword evidence="2" id="KW-0812">Transmembrane</keyword>
<dbReference type="PANTHER" id="PTHR30441:SF8">
    <property type="entry name" value="DUF748 DOMAIN-CONTAINING PROTEIN"/>
    <property type="match status" value="1"/>
</dbReference>
<evidence type="ECO:0000313" key="4">
    <source>
        <dbReference type="Proteomes" id="UP001597380"/>
    </source>
</evidence>
<dbReference type="EMBL" id="JBHUHT010000013">
    <property type="protein sequence ID" value="MFD2096735.1"/>
    <property type="molecule type" value="Genomic_DNA"/>
</dbReference>
<dbReference type="PANTHER" id="PTHR30441">
    <property type="entry name" value="DUF748 DOMAIN-CONTAINING PROTEIN"/>
    <property type="match status" value="1"/>
</dbReference>
<feature type="compositionally biased region" description="Basic and acidic residues" evidence="1">
    <location>
        <begin position="431"/>
        <end position="447"/>
    </location>
</feature>
<feature type="compositionally biased region" description="Basic and acidic residues" evidence="1">
    <location>
        <begin position="454"/>
        <end position="463"/>
    </location>
</feature>
<gene>
    <name evidence="3" type="ORF">ACFSJ3_12125</name>
</gene>
<comment type="caution">
    <text evidence="3">The sequence shown here is derived from an EMBL/GenBank/DDBJ whole genome shotgun (WGS) entry which is preliminary data.</text>
</comment>
<name>A0ABW4XMA2_9GAMM</name>
<dbReference type="Proteomes" id="UP001597380">
    <property type="component" value="Unassembled WGS sequence"/>
</dbReference>
<sequence>MKISIWLKRIFIAILALPFVAITGFLLWFEADKFRSDLEQLVADATPLTLSIQSPIEYSLGDPYLITFRDIDLRYQETTILGLERFALRIDEISLFKREITLAGISLDRPEVDLSPEMLDQLVDDFSEPDEIAQPVAVDDSEAAIFLSALSLKQLDIDGLSLRWEDLDKPIRLKELTVSVTDWDLIRDAAIVPENWHLAIYLFAEEVSWQQHVATDLTVHGLMSEASVQITDASINLLSGELALKSTTSLTDNFATRIHELTLSNIKLSDSILGLTATPSAEQEPKEQAVHSEHQPIQIPKIDLPISSLIVETATLSNIHYSSDVVSTGAKVEGLTFEAKQLAIISDSQIAPERLSGELSLAIDRFSYPPHTIEAIGAKLSIADGAAKLTESSLKALDGTIELAATAALEQGLPLVVDNLTVSNVKLSDELWRSEPSDDGTDSKAQDGESQDIEIEKQAEPAKADEAETLLPLRSLNIKQVTINDLALTLSEPSFATENLSLALSELAPVQEYHLIGYPDILKQPFVFTLDGAKIEAVGHKVDTLNVSLSGGQPFKLDQVKVTGPAAQIDLSGNVETQNSELPFSIISNAKQVDLSLLDPLDTGYPLAGRVNIKTEIKGEAASVDALISSLNGPIHIDGQNFTLQNIDIDTTLDNFLDSQELTLTDVGAFALLGPIGLAVSKAKAISGAAAGALAGGDTKFADADLHLVFTDGVMKFENSAIATQEHRIALFGQINLPQSQFEKLTTTVLDEKACVRLARSIDGPFSGPDVQVASAITGTVTGLFSGVFSGTEKYFGDGCEPVYQGRVKPPKQFDFEANAEKLQQEENALLEQLPEAARFAELEMKKAQAEMAP</sequence>
<feature type="region of interest" description="Disordered" evidence="1">
    <location>
        <begin position="431"/>
        <end position="463"/>
    </location>
</feature>